<evidence type="ECO:0000256" key="9">
    <source>
        <dbReference type="ARBA" id="ARBA00023136"/>
    </source>
</evidence>
<keyword evidence="9" id="KW-0472">Membrane</keyword>
<keyword evidence="5" id="KW-0631">Potassium channel</keyword>
<dbReference type="Ensembl" id="ENSACIT00000002148.1">
    <property type="protein sequence ID" value="ENSACIP00000002069.1"/>
    <property type="gene ID" value="ENSACIG00000001589.1"/>
</dbReference>
<keyword evidence="7" id="KW-1133">Transmembrane helix</keyword>
<keyword evidence="6" id="KW-0630">Potassium</keyword>
<evidence type="ECO:0000256" key="5">
    <source>
        <dbReference type="ARBA" id="ARBA00022826"/>
    </source>
</evidence>
<name>A0A3Q0QRR0_AMPCI</name>
<evidence type="ECO:0000256" key="3">
    <source>
        <dbReference type="ARBA" id="ARBA00022538"/>
    </source>
</evidence>
<keyword evidence="4" id="KW-0812">Transmembrane</keyword>
<evidence type="ECO:0000313" key="13">
    <source>
        <dbReference type="Ensembl" id="ENSACIP00000002069.1"/>
    </source>
</evidence>
<sequence>HPHLHLTDHQTILRAWAAKDFAPNCPLYVQILKPENKFHVKFADHVVCEEEFKYAMLALNCVCPATSTLITLLVHTSRGQEGQLSPEQWQRTYGRCSGNEVYHIRLCDSKFFGEYDGKSFTYASFHAHKKYGVCLIGVKREDNKSILLNPGPRHIMAATDTCYYINITKEENSAFIFKQEEKHKGLPVSGLYDAPSRLPVHSIIASMGTVAIDLQHPDPPEESGKLTLPTENGAGSRRPSIAPVLEIADSSSILPCDLLSDQSEDETNQSDEEGSVGSDFVKGYPPNSPYIGSSPTLCHLLPQKAPLFLDSFEDAKAYGFKNKLIIVSAETAGNGLYNFIVPLRAYYRPRKELNPIVLLLDYP</sequence>
<reference evidence="13" key="1">
    <citation type="submission" date="2025-08" db="UniProtKB">
        <authorList>
            <consortium name="Ensembl"/>
        </authorList>
    </citation>
    <scope>IDENTIFICATION</scope>
</reference>
<evidence type="ECO:0000256" key="10">
    <source>
        <dbReference type="ARBA" id="ARBA00023303"/>
    </source>
</evidence>
<evidence type="ECO:0000256" key="4">
    <source>
        <dbReference type="ARBA" id="ARBA00022692"/>
    </source>
</evidence>
<dbReference type="GO" id="GO:0005228">
    <property type="term" value="F:intracellular sodium-activated potassium channel activity"/>
    <property type="evidence" value="ECO:0007669"/>
    <property type="project" value="TreeGrafter"/>
</dbReference>
<keyword evidence="14" id="KW-1185">Reference proteome</keyword>
<evidence type="ECO:0000256" key="8">
    <source>
        <dbReference type="ARBA" id="ARBA00023065"/>
    </source>
</evidence>
<dbReference type="PANTHER" id="PTHR10027:SF14">
    <property type="entry name" value="POTASSIUM CHANNEL SUBFAMILY T MEMBER 1"/>
    <property type="match status" value="1"/>
</dbReference>
<dbReference type="InterPro" id="IPR047871">
    <property type="entry name" value="K_chnl_Slo-like"/>
</dbReference>
<evidence type="ECO:0000256" key="6">
    <source>
        <dbReference type="ARBA" id="ARBA00022958"/>
    </source>
</evidence>
<keyword evidence="2" id="KW-0813">Transport</keyword>
<reference evidence="13" key="2">
    <citation type="submission" date="2025-09" db="UniProtKB">
        <authorList>
            <consortium name="Ensembl"/>
        </authorList>
    </citation>
    <scope>IDENTIFICATION</scope>
</reference>
<evidence type="ECO:0000256" key="7">
    <source>
        <dbReference type="ARBA" id="ARBA00022989"/>
    </source>
</evidence>
<proteinExistence type="predicted"/>
<evidence type="ECO:0000259" key="12">
    <source>
        <dbReference type="Pfam" id="PF03493"/>
    </source>
</evidence>
<dbReference type="GO" id="GO:0005886">
    <property type="term" value="C:plasma membrane"/>
    <property type="evidence" value="ECO:0007669"/>
    <property type="project" value="TreeGrafter"/>
</dbReference>
<organism evidence="13 14">
    <name type="scientific">Amphilophus citrinellus</name>
    <name type="common">Midas cichlid</name>
    <name type="synonym">Cichlasoma citrinellum</name>
    <dbReference type="NCBI Taxonomy" id="61819"/>
    <lineage>
        <taxon>Eukaryota</taxon>
        <taxon>Metazoa</taxon>
        <taxon>Chordata</taxon>
        <taxon>Craniata</taxon>
        <taxon>Vertebrata</taxon>
        <taxon>Euteleostomi</taxon>
        <taxon>Actinopterygii</taxon>
        <taxon>Neopterygii</taxon>
        <taxon>Teleostei</taxon>
        <taxon>Neoteleostei</taxon>
        <taxon>Acanthomorphata</taxon>
        <taxon>Ovalentaria</taxon>
        <taxon>Cichlomorphae</taxon>
        <taxon>Cichliformes</taxon>
        <taxon>Cichlidae</taxon>
        <taxon>New World cichlids</taxon>
        <taxon>Cichlasomatinae</taxon>
        <taxon>Heroini</taxon>
        <taxon>Amphilophus</taxon>
    </lineage>
</organism>
<evidence type="ECO:0000256" key="1">
    <source>
        <dbReference type="ARBA" id="ARBA00004141"/>
    </source>
</evidence>
<dbReference type="GO" id="GO:0015271">
    <property type="term" value="F:outward rectifier potassium channel activity"/>
    <property type="evidence" value="ECO:0007669"/>
    <property type="project" value="TreeGrafter"/>
</dbReference>
<dbReference type="Proteomes" id="UP000261340">
    <property type="component" value="Unplaced"/>
</dbReference>
<dbReference type="Pfam" id="PF03493">
    <property type="entry name" value="BK_channel_a"/>
    <property type="match status" value="1"/>
</dbReference>
<dbReference type="AlphaFoldDB" id="A0A3Q0QRR0"/>
<keyword evidence="3" id="KW-0633">Potassium transport</keyword>
<keyword evidence="8" id="KW-0406">Ion transport</keyword>
<feature type="compositionally biased region" description="Basic and acidic residues" evidence="11">
    <location>
        <begin position="215"/>
        <end position="224"/>
    </location>
</feature>
<comment type="subcellular location">
    <subcellularLocation>
        <location evidence="1">Membrane</location>
        <topology evidence="1">Multi-pass membrane protein</topology>
    </subcellularLocation>
</comment>
<protein>
    <submittedName>
        <fullName evidence="13">Potassium sodium-activated channel subfamily T member 1</fullName>
    </submittedName>
</protein>
<dbReference type="GeneTree" id="ENSGT00940000156880"/>
<feature type="region of interest" description="Disordered" evidence="11">
    <location>
        <begin position="213"/>
        <end position="239"/>
    </location>
</feature>
<dbReference type="PANTHER" id="PTHR10027">
    <property type="entry name" value="CALCIUM-ACTIVATED POTASSIUM CHANNEL ALPHA CHAIN"/>
    <property type="match status" value="1"/>
</dbReference>
<evidence type="ECO:0000313" key="14">
    <source>
        <dbReference type="Proteomes" id="UP000261340"/>
    </source>
</evidence>
<accession>A0A3Q0QRR0</accession>
<evidence type="ECO:0000256" key="11">
    <source>
        <dbReference type="SAM" id="MobiDB-lite"/>
    </source>
</evidence>
<dbReference type="InterPro" id="IPR003929">
    <property type="entry name" value="K_chnl_BK_asu"/>
</dbReference>
<feature type="domain" description="Calcium-activated potassium channel BK alpha subunit" evidence="12">
    <location>
        <begin position="44"/>
        <end position="138"/>
    </location>
</feature>
<evidence type="ECO:0000256" key="2">
    <source>
        <dbReference type="ARBA" id="ARBA00022448"/>
    </source>
</evidence>
<keyword evidence="10" id="KW-0407">Ion channel</keyword>